<evidence type="ECO:0000313" key="3">
    <source>
        <dbReference type="EMBL" id="KAF6002349.1"/>
    </source>
</evidence>
<feature type="region of interest" description="Disordered" evidence="1">
    <location>
        <begin position="1"/>
        <end position="40"/>
    </location>
</feature>
<feature type="transmembrane region" description="Helical" evidence="2">
    <location>
        <begin position="77"/>
        <end position="98"/>
    </location>
</feature>
<feature type="compositionally biased region" description="Polar residues" evidence="1">
    <location>
        <begin position="1"/>
        <end position="20"/>
    </location>
</feature>
<feature type="transmembrane region" description="Helical" evidence="2">
    <location>
        <begin position="214"/>
        <end position="239"/>
    </location>
</feature>
<evidence type="ECO:0000313" key="4">
    <source>
        <dbReference type="Proteomes" id="UP000530660"/>
    </source>
</evidence>
<accession>A0A7J7II56</accession>
<feature type="region of interest" description="Disordered" evidence="1">
    <location>
        <begin position="253"/>
        <end position="274"/>
    </location>
</feature>
<comment type="caution">
    <text evidence="3">The sequence shown here is derived from an EMBL/GenBank/DDBJ whole genome shotgun (WGS) entry which is preliminary data.</text>
</comment>
<dbReference type="OrthoDB" id="422187at2759"/>
<dbReference type="EMBL" id="VWRR01000010">
    <property type="protein sequence ID" value="KAF6002349.1"/>
    <property type="molecule type" value="Genomic_DNA"/>
</dbReference>
<proteinExistence type="predicted"/>
<evidence type="ECO:0000256" key="2">
    <source>
        <dbReference type="SAM" id="Phobius"/>
    </source>
</evidence>
<gene>
    <name evidence="3" type="ORF">F1559_000424</name>
</gene>
<reference evidence="3 4" key="1">
    <citation type="journal article" date="2020" name="J. Phycol.">
        <title>Comparative genome analysis reveals Cyanidiococcus gen. nov., a new extremophilic red algal genus sister to Cyanidioschyzon (Cyanidioschyzonaceae, Rhodophyta).</title>
        <authorList>
            <person name="Liu S.-L."/>
            <person name="Chiang Y.-R."/>
            <person name="Yoon H.S."/>
            <person name="Fu H.-Y."/>
        </authorList>
    </citation>
    <scope>NUCLEOTIDE SEQUENCE [LARGE SCALE GENOMIC DNA]</scope>
    <source>
        <strain evidence="3 4">THAL066</strain>
    </source>
</reference>
<organism evidence="3 4">
    <name type="scientific">Cyanidiococcus yangmingshanensis</name>
    <dbReference type="NCBI Taxonomy" id="2690220"/>
    <lineage>
        <taxon>Eukaryota</taxon>
        <taxon>Rhodophyta</taxon>
        <taxon>Bangiophyceae</taxon>
        <taxon>Cyanidiales</taxon>
        <taxon>Cyanidiaceae</taxon>
        <taxon>Cyanidiococcus</taxon>
    </lineage>
</organism>
<feature type="transmembrane region" description="Helical" evidence="2">
    <location>
        <begin position="188"/>
        <end position="208"/>
    </location>
</feature>
<keyword evidence="2" id="KW-1133">Transmembrane helix</keyword>
<keyword evidence="4" id="KW-1185">Reference proteome</keyword>
<dbReference type="Proteomes" id="UP000530660">
    <property type="component" value="Unassembled WGS sequence"/>
</dbReference>
<feature type="transmembrane region" description="Helical" evidence="2">
    <location>
        <begin position="110"/>
        <end position="131"/>
    </location>
</feature>
<name>A0A7J7II56_9RHOD</name>
<sequence length="274" mass="30957">MEMNSSNGTAVGLSASQTAPATEEDHPPGEADTLSRPAPTEWRPGLGAKLHDYVNMAEIPLLFLLSVASMLTERVWLHATLVLYADLYFLSDTLWLLLAPHVVKQPLAILLHHVVAMILLMEPTMALLRLANLVGECRRVTTRCFEIGDLASLALAFTATTADILIVELNTLFLLLRRNVKGGWVFEVLFYASWLGIRIVWYPYILFYKVLPHPFAAILTKASFVVVVALQFWWTLSFLSPSYWRRQRGKFREAPRPQTNTGRVYSPTARDKFL</sequence>
<evidence type="ECO:0008006" key="5">
    <source>
        <dbReference type="Google" id="ProtNLM"/>
    </source>
</evidence>
<dbReference type="AlphaFoldDB" id="A0A7J7II56"/>
<evidence type="ECO:0000256" key="1">
    <source>
        <dbReference type="SAM" id="MobiDB-lite"/>
    </source>
</evidence>
<protein>
    <recommendedName>
        <fullName evidence="5">TLC domain-containing protein</fullName>
    </recommendedName>
</protein>
<keyword evidence="2" id="KW-0812">Transmembrane</keyword>
<keyword evidence="2" id="KW-0472">Membrane</keyword>